<dbReference type="EMBL" id="FRAA01000001">
    <property type="protein sequence ID" value="SHJ67605.1"/>
    <property type="molecule type" value="Genomic_DNA"/>
</dbReference>
<dbReference type="GO" id="GO:0043565">
    <property type="term" value="F:sequence-specific DNA binding"/>
    <property type="evidence" value="ECO:0007669"/>
    <property type="project" value="InterPro"/>
</dbReference>
<protein>
    <submittedName>
        <fullName evidence="5">AraC-type DNA-binding protein</fullName>
    </submittedName>
</protein>
<reference evidence="6" key="1">
    <citation type="submission" date="2016-11" db="EMBL/GenBank/DDBJ databases">
        <authorList>
            <person name="Varghese N."/>
            <person name="Submissions S."/>
        </authorList>
    </citation>
    <scope>NUCLEOTIDE SEQUENCE [LARGE SCALE GENOMIC DNA]</scope>
    <source>
        <strain evidence="6">DSM 26134</strain>
    </source>
</reference>
<dbReference type="Gene3D" id="1.10.10.60">
    <property type="entry name" value="Homeodomain-like"/>
    <property type="match status" value="2"/>
</dbReference>
<dbReference type="SMART" id="SM00342">
    <property type="entry name" value="HTH_ARAC"/>
    <property type="match status" value="1"/>
</dbReference>
<proteinExistence type="predicted"/>
<accession>A0A1M6L8W2</accession>
<organism evidence="5 6">
    <name type="scientific">Reichenbachiella agariperforans</name>
    <dbReference type="NCBI Taxonomy" id="156994"/>
    <lineage>
        <taxon>Bacteria</taxon>
        <taxon>Pseudomonadati</taxon>
        <taxon>Bacteroidota</taxon>
        <taxon>Cytophagia</taxon>
        <taxon>Cytophagales</taxon>
        <taxon>Reichenbachiellaceae</taxon>
        <taxon>Reichenbachiella</taxon>
    </lineage>
</organism>
<keyword evidence="1" id="KW-0805">Transcription regulation</keyword>
<evidence type="ECO:0000256" key="1">
    <source>
        <dbReference type="ARBA" id="ARBA00023015"/>
    </source>
</evidence>
<evidence type="ECO:0000256" key="2">
    <source>
        <dbReference type="ARBA" id="ARBA00023125"/>
    </source>
</evidence>
<dbReference type="PANTHER" id="PTHR47893:SF1">
    <property type="entry name" value="REGULATORY PROTEIN PCHR"/>
    <property type="match status" value="1"/>
</dbReference>
<keyword evidence="3" id="KW-0804">Transcription</keyword>
<dbReference type="Pfam" id="PF12833">
    <property type="entry name" value="HTH_18"/>
    <property type="match status" value="1"/>
</dbReference>
<dbReference type="STRING" id="156994.SAMN04488028_101870"/>
<dbReference type="RefSeq" id="WP_073119678.1">
    <property type="nucleotide sequence ID" value="NZ_FRAA01000001.1"/>
</dbReference>
<dbReference type="Proteomes" id="UP000184474">
    <property type="component" value="Unassembled WGS sequence"/>
</dbReference>
<dbReference type="GO" id="GO:0003700">
    <property type="term" value="F:DNA-binding transcription factor activity"/>
    <property type="evidence" value="ECO:0007669"/>
    <property type="project" value="InterPro"/>
</dbReference>
<feature type="domain" description="HTH araC/xylS-type" evidence="4">
    <location>
        <begin position="222"/>
        <end position="320"/>
    </location>
</feature>
<dbReference type="AlphaFoldDB" id="A0A1M6L8W2"/>
<gene>
    <name evidence="5" type="ORF">SAMN04488028_101870</name>
</gene>
<evidence type="ECO:0000313" key="6">
    <source>
        <dbReference type="Proteomes" id="UP000184474"/>
    </source>
</evidence>
<dbReference type="InterPro" id="IPR018062">
    <property type="entry name" value="HTH_AraC-typ_CS"/>
</dbReference>
<keyword evidence="2 5" id="KW-0238">DNA-binding</keyword>
<keyword evidence="6" id="KW-1185">Reference proteome</keyword>
<sequence length="320" mass="36341">MLPITYTLTQSTQWIETLHRQLPSTLADNTLTLLPEVGTGTIRVFEIQPGLYVTYIDVQLNQPVQLHRVPASSNDHFIVNFHISQTSILKETEHNSYQLGLSNQSVLLSSAMTQAKLSLPTHQPIHVFNITFSKAWFETNLQENNSTLSHLLSQEVGIYLFENLDYTLSQTIAGFRAQPEQFSKINLFARVLQILSHFFDKVENRAHTQSKSIAPTDLKALMAVRHALEQNWDTPQSNETLASSAGMSLSKFKGLFKQVFGITPYQYHLQYKLDKAKEMLLQQQHSISEVGYLIGYSNLSQFSKAFKKYHGQLPREILGA</sequence>
<dbReference type="PROSITE" id="PS00041">
    <property type="entry name" value="HTH_ARAC_FAMILY_1"/>
    <property type="match status" value="1"/>
</dbReference>
<dbReference type="PANTHER" id="PTHR47893">
    <property type="entry name" value="REGULATORY PROTEIN PCHR"/>
    <property type="match status" value="1"/>
</dbReference>
<evidence type="ECO:0000313" key="5">
    <source>
        <dbReference type="EMBL" id="SHJ67605.1"/>
    </source>
</evidence>
<dbReference type="InterPro" id="IPR018060">
    <property type="entry name" value="HTH_AraC"/>
</dbReference>
<name>A0A1M6L8W2_REIAG</name>
<dbReference type="InterPro" id="IPR053142">
    <property type="entry name" value="PchR_regulatory_protein"/>
</dbReference>
<evidence type="ECO:0000259" key="4">
    <source>
        <dbReference type="PROSITE" id="PS01124"/>
    </source>
</evidence>
<dbReference type="PROSITE" id="PS01124">
    <property type="entry name" value="HTH_ARAC_FAMILY_2"/>
    <property type="match status" value="1"/>
</dbReference>
<dbReference type="SUPFAM" id="SSF46689">
    <property type="entry name" value="Homeodomain-like"/>
    <property type="match status" value="2"/>
</dbReference>
<dbReference type="InterPro" id="IPR009057">
    <property type="entry name" value="Homeodomain-like_sf"/>
</dbReference>
<evidence type="ECO:0000256" key="3">
    <source>
        <dbReference type="ARBA" id="ARBA00023163"/>
    </source>
</evidence>